<dbReference type="GO" id="GO:0016887">
    <property type="term" value="F:ATP hydrolysis activity"/>
    <property type="evidence" value="ECO:0007669"/>
    <property type="project" value="InterPro"/>
</dbReference>
<reference evidence="5" key="3">
    <citation type="submission" date="2011-03" db="EMBL/GenBank/DDBJ databases">
        <title>Annotation of Magnaporthe poae ATCC 64411.</title>
        <authorList>
            <person name="Ma L.-J."/>
            <person name="Dead R."/>
            <person name="Young S.K."/>
            <person name="Zeng Q."/>
            <person name="Gargeya S."/>
            <person name="Fitzgerald M."/>
            <person name="Haas B."/>
            <person name="Abouelleil A."/>
            <person name="Alvarado L."/>
            <person name="Arachchi H.M."/>
            <person name="Berlin A."/>
            <person name="Brown A."/>
            <person name="Chapman S.B."/>
            <person name="Chen Z."/>
            <person name="Dunbar C."/>
            <person name="Freedman E."/>
            <person name="Gearin G."/>
            <person name="Gellesch M."/>
            <person name="Goldberg J."/>
            <person name="Griggs A."/>
            <person name="Gujja S."/>
            <person name="Heiman D."/>
            <person name="Howarth C."/>
            <person name="Larson L."/>
            <person name="Lui A."/>
            <person name="MacDonald P.J.P."/>
            <person name="Mehta T."/>
            <person name="Montmayeur A."/>
            <person name="Murphy C."/>
            <person name="Neiman D."/>
            <person name="Pearson M."/>
            <person name="Priest M."/>
            <person name="Roberts A."/>
            <person name="Saif S."/>
            <person name="Shea T."/>
            <person name="Shenoy N."/>
            <person name="Sisk P."/>
            <person name="Stolte C."/>
            <person name="Sykes S."/>
            <person name="Yandava C."/>
            <person name="Wortman J."/>
            <person name="Nusbaum C."/>
            <person name="Birren B."/>
        </authorList>
    </citation>
    <scope>NUCLEOTIDE SEQUENCE</scope>
    <source>
        <strain evidence="5">ATCC 64411</strain>
    </source>
</reference>
<dbReference type="EnsemblFungi" id="MAPG_04057T0">
    <property type="protein sequence ID" value="MAPG_04057T0"/>
    <property type="gene ID" value="MAPG_04057"/>
</dbReference>
<dbReference type="EMBL" id="GL876968">
    <property type="protein sequence ID" value="KLU85023.1"/>
    <property type="molecule type" value="Genomic_DNA"/>
</dbReference>
<evidence type="ECO:0000313" key="7">
    <source>
        <dbReference type="Proteomes" id="UP000011715"/>
    </source>
</evidence>
<dbReference type="Pfam" id="PF00004">
    <property type="entry name" value="AAA"/>
    <property type="match status" value="1"/>
</dbReference>
<reference evidence="5" key="2">
    <citation type="submission" date="2010-05" db="EMBL/GenBank/DDBJ databases">
        <title>The Genome Sequence of Magnaporthe poae strain ATCC 64411.</title>
        <authorList>
            <consortium name="The Broad Institute Genome Sequencing Platform"/>
            <consortium name="Broad Institute Genome Sequencing Center for Infectious Disease"/>
            <person name="Ma L.-J."/>
            <person name="Dead R."/>
            <person name="Young S."/>
            <person name="Zeng Q."/>
            <person name="Koehrsen M."/>
            <person name="Alvarado L."/>
            <person name="Berlin A."/>
            <person name="Chapman S.B."/>
            <person name="Chen Z."/>
            <person name="Freedman E."/>
            <person name="Gellesch M."/>
            <person name="Goldberg J."/>
            <person name="Griggs A."/>
            <person name="Gujja S."/>
            <person name="Heilman E.R."/>
            <person name="Heiman D."/>
            <person name="Hepburn T."/>
            <person name="Howarth C."/>
            <person name="Jen D."/>
            <person name="Larson L."/>
            <person name="Mehta T."/>
            <person name="Neiman D."/>
            <person name="Pearson M."/>
            <person name="Roberts A."/>
            <person name="Saif S."/>
            <person name="Shea T."/>
            <person name="Shenoy N."/>
            <person name="Sisk P."/>
            <person name="Stolte C."/>
            <person name="Sykes S."/>
            <person name="Walk T."/>
            <person name="White J."/>
            <person name="Yandava C."/>
            <person name="Haas B."/>
            <person name="Nusbaum C."/>
            <person name="Birren B."/>
        </authorList>
    </citation>
    <scope>NUCLEOTIDE SEQUENCE</scope>
    <source>
        <strain evidence="5">ATCC 64411</strain>
    </source>
</reference>
<dbReference type="SUPFAM" id="SSF52540">
    <property type="entry name" value="P-loop containing nucleoside triphosphate hydrolases"/>
    <property type="match status" value="1"/>
</dbReference>
<dbReference type="eggNOG" id="KOG0730">
    <property type="taxonomic scope" value="Eukaryota"/>
</dbReference>
<evidence type="ECO:0000313" key="5">
    <source>
        <dbReference type="EMBL" id="KLU85023.1"/>
    </source>
</evidence>
<dbReference type="Proteomes" id="UP000011715">
    <property type="component" value="Unassembled WGS sequence"/>
</dbReference>
<dbReference type="InterPro" id="IPR027417">
    <property type="entry name" value="P-loop_NTPase"/>
</dbReference>
<name>A0A0C4DVP8_MAGP6</name>
<dbReference type="OMA" id="WEEEQYL"/>
<keyword evidence="2" id="KW-0067">ATP-binding</keyword>
<evidence type="ECO:0000259" key="4">
    <source>
        <dbReference type="SMART" id="SM00382"/>
    </source>
</evidence>
<dbReference type="InterPro" id="IPR000641">
    <property type="entry name" value="CbxX/CfxQ"/>
</dbReference>
<dbReference type="CDD" id="cd19481">
    <property type="entry name" value="RecA-like_protease"/>
    <property type="match status" value="1"/>
</dbReference>
<dbReference type="InterPro" id="IPR003593">
    <property type="entry name" value="AAA+_ATPase"/>
</dbReference>
<protein>
    <recommendedName>
        <fullName evidence="4">AAA+ ATPase domain-containing protein</fullName>
    </recommendedName>
</protein>
<dbReference type="AlphaFoldDB" id="A0A0C4DVP8"/>
<gene>
    <name evidence="5" type="ORF">MAPG_04057</name>
</gene>
<dbReference type="GO" id="GO:0005524">
    <property type="term" value="F:ATP binding"/>
    <property type="evidence" value="ECO:0007669"/>
    <property type="project" value="UniProtKB-KW"/>
</dbReference>
<reference evidence="6" key="5">
    <citation type="submission" date="2015-06" db="UniProtKB">
        <authorList>
            <consortium name="EnsemblFungi"/>
        </authorList>
    </citation>
    <scope>IDENTIFICATION</scope>
    <source>
        <strain evidence="6">ATCC 64411</strain>
    </source>
</reference>
<dbReference type="Pfam" id="PF23232">
    <property type="entry name" value="AAA_lid_13"/>
    <property type="match status" value="1"/>
</dbReference>
<dbReference type="InterPro" id="IPR054289">
    <property type="entry name" value="DUF7025"/>
</dbReference>
<feature type="domain" description="AAA+ ATPase" evidence="4">
    <location>
        <begin position="560"/>
        <end position="686"/>
    </location>
</feature>
<dbReference type="Gene3D" id="3.40.50.300">
    <property type="entry name" value="P-loop containing nucleotide triphosphate hydrolases"/>
    <property type="match status" value="1"/>
</dbReference>
<dbReference type="InterPro" id="IPR003959">
    <property type="entry name" value="ATPase_AAA_core"/>
</dbReference>
<organism evidence="6 7">
    <name type="scientific">Magnaporthiopsis poae (strain ATCC 64411 / 73-15)</name>
    <name type="common">Kentucky bluegrass fungus</name>
    <name type="synonym">Magnaporthe poae</name>
    <dbReference type="NCBI Taxonomy" id="644358"/>
    <lineage>
        <taxon>Eukaryota</taxon>
        <taxon>Fungi</taxon>
        <taxon>Dikarya</taxon>
        <taxon>Ascomycota</taxon>
        <taxon>Pezizomycotina</taxon>
        <taxon>Sordariomycetes</taxon>
        <taxon>Sordariomycetidae</taxon>
        <taxon>Magnaporthales</taxon>
        <taxon>Magnaporthaceae</taxon>
        <taxon>Magnaporthiopsis</taxon>
    </lineage>
</organism>
<evidence type="ECO:0000256" key="1">
    <source>
        <dbReference type="ARBA" id="ARBA00022741"/>
    </source>
</evidence>
<evidence type="ECO:0000256" key="3">
    <source>
        <dbReference type="SAM" id="MobiDB-lite"/>
    </source>
</evidence>
<keyword evidence="1" id="KW-0547">Nucleotide-binding</keyword>
<dbReference type="InterPro" id="IPR056599">
    <property type="entry name" value="AAA_lid_fung"/>
</dbReference>
<reference evidence="7" key="1">
    <citation type="submission" date="2010-05" db="EMBL/GenBank/DDBJ databases">
        <title>The genome sequence of Magnaporthe poae strain ATCC 64411.</title>
        <authorList>
            <person name="Ma L.-J."/>
            <person name="Dead R."/>
            <person name="Young S."/>
            <person name="Zeng Q."/>
            <person name="Koehrsen M."/>
            <person name="Alvarado L."/>
            <person name="Berlin A."/>
            <person name="Chapman S.B."/>
            <person name="Chen Z."/>
            <person name="Freedman E."/>
            <person name="Gellesch M."/>
            <person name="Goldberg J."/>
            <person name="Griggs A."/>
            <person name="Gujja S."/>
            <person name="Heilman E.R."/>
            <person name="Heiman D."/>
            <person name="Hepburn T."/>
            <person name="Howarth C."/>
            <person name="Jen D."/>
            <person name="Larson L."/>
            <person name="Mehta T."/>
            <person name="Neiman D."/>
            <person name="Pearson M."/>
            <person name="Roberts A."/>
            <person name="Saif S."/>
            <person name="Shea T."/>
            <person name="Shenoy N."/>
            <person name="Sisk P."/>
            <person name="Stolte C."/>
            <person name="Sykes S."/>
            <person name="Walk T."/>
            <person name="White J."/>
            <person name="Yandava C."/>
            <person name="Haas B."/>
            <person name="Nusbaum C."/>
            <person name="Birren B."/>
        </authorList>
    </citation>
    <scope>NUCLEOTIDE SEQUENCE [LARGE SCALE GENOMIC DNA]</scope>
    <source>
        <strain evidence="7">ATCC 64411 / 73-15</strain>
    </source>
</reference>
<reference evidence="6" key="4">
    <citation type="journal article" date="2015" name="G3 (Bethesda)">
        <title>Genome sequences of three phytopathogenic species of the Magnaporthaceae family of fungi.</title>
        <authorList>
            <person name="Okagaki L.H."/>
            <person name="Nunes C.C."/>
            <person name="Sailsbery J."/>
            <person name="Clay B."/>
            <person name="Brown D."/>
            <person name="John T."/>
            <person name="Oh Y."/>
            <person name="Young N."/>
            <person name="Fitzgerald M."/>
            <person name="Haas B.J."/>
            <person name="Zeng Q."/>
            <person name="Young S."/>
            <person name="Adiconis X."/>
            <person name="Fan L."/>
            <person name="Levin J.Z."/>
            <person name="Mitchell T.K."/>
            <person name="Okubara P.A."/>
            <person name="Farman M.L."/>
            <person name="Kohn L.M."/>
            <person name="Birren B."/>
            <person name="Ma L.-J."/>
            <person name="Dean R.A."/>
        </authorList>
    </citation>
    <scope>NUCLEOTIDE SEQUENCE</scope>
    <source>
        <strain evidence="6">ATCC 64411 / 73-15</strain>
    </source>
</reference>
<keyword evidence="7" id="KW-1185">Reference proteome</keyword>
<dbReference type="PANTHER" id="PTHR46411:SF3">
    <property type="entry name" value="AAA+ ATPASE DOMAIN-CONTAINING PROTEIN"/>
    <property type="match status" value="1"/>
</dbReference>
<dbReference type="STRING" id="644358.A0A0C4DVP8"/>
<dbReference type="PRINTS" id="PR00819">
    <property type="entry name" value="CBXCFQXSUPER"/>
</dbReference>
<feature type="compositionally biased region" description="Basic and acidic residues" evidence="3">
    <location>
        <begin position="91"/>
        <end position="110"/>
    </location>
</feature>
<dbReference type="SMART" id="SM00382">
    <property type="entry name" value="AAA"/>
    <property type="match status" value="1"/>
</dbReference>
<dbReference type="EMBL" id="ADBL01000957">
    <property type="status" value="NOT_ANNOTATED_CDS"/>
    <property type="molecule type" value="Genomic_DNA"/>
</dbReference>
<sequence length="798" mass="90121">MEITFFFAHSRPFVHLSSQELRQPVHTMAAIVAHSSQEQQVPALQDKYIELLEKRISQLEAAINREQNTKQAAVDKKGGGEAADSDDEAEEKGKPDKKDLPSKPEDKPTEQAKASGRYVTARRVWDAGAGSWNTEIIADTTKLETTTSKQDEHKDIAYIFRRVLDDPRPFSEIEVVSPELVSVLKRVIDPKYPGINLESEDIYMEAPFPALVHNWDALKREASRDPEAQVCKDLAHLLNKIEQCEELVGYFKTRDVNRSSRVVTFDTVWTIFAPKDLVVVKTFLGKPQLLQISTSPLSRAAGRSERLWFDAWCWDFDGTSMIKVTYELRLSEFRGTKQISELEYCPLAYYEEPEELKRQVLKRTKKYLAATLFCKQGADRLRQYNGEAYVMRSNVLAPSSLDESSDETDDGGNGRKGKLVTVKGEIISDAQAFVQYASPNYRIHPLGTIADDSVYVPKDVDSFFYGMTPSVLERKMAESPTPTDLLIVPSRILGWATKEKAWAQFWVDYTSAPEGKRVDKFENELQLDEKYKQLILALVSSHEEGLHQGQIQDITADKGQGLVLLFHGPPGVGKTLTAETIAEATGKPLFVVSVAEVGLDASQAEHNLNKLFNLATRWESVLLIDEADVFLETRDEHADVGRNALVSVMLRVLEYYKGIIILTTNRIKTIDIAVISRIHLAIRYDDLAPEQVHKIFGFFLDQLEKRQPTWISQRDEINYFIGKYAQYFNLNGRQIRNVVSSAVATARHKLQTGTGDGKLTVKELEDVLEMTKAFQDDLKEHVRTIRGANEVSGGKRRG</sequence>
<dbReference type="PANTHER" id="PTHR46411">
    <property type="entry name" value="FAMILY ATPASE, PUTATIVE-RELATED"/>
    <property type="match status" value="1"/>
</dbReference>
<evidence type="ECO:0000313" key="6">
    <source>
        <dbReference type="EnsemblFungi" id="MAPG_04057T0"/>
    </source>
</evidence>
<dbReference type="VEuPathDB" id="FungiDB:MAPG_04057"/>
<accession>A0A0C4DVP8</accession>
<evidence type="ECO:0000256" key="2">
    <source>
        <dbReference type="ARBA" id="ARBA00022840"/>
    </source>
</evidence>
<proteinExistence type="predicted"/>
<dbReference type="OrthoDB" id="10042665at2759"/>
<feature type="region of interest" description="Disordered" evidence="3">
    <location>
        <begin position="67"/>
        <end position="117"/>
    </location>
</feature>
<dbReference type="Pfam" id="PF22942">
    <property type="entry name" value="DUF7025"/>
    <property type="match status" value="1"/>
</dbReference>